<comment type="caution">
    <text evidence="1">The sequence shown here is derived from an EMBL/GenBank/DDBJ whole genome shotgun (WGS) entry which is preliminary data.</text>
</comment>
<proteinExistence type="predicted"/>
<reference evidence="1 2" key="1">
    <citation type="journal article" date="2022" name="Allergy">
        <title>Genome assembly and annotation of Periplaneta americana reveal a comprehensive cockroach allergen profile.</title>
        <authorList>
            <person name="Wang L."/>
            <person name="Xiong Q."/>
            <person name="Saelim N."/>
            <person name="Wang L."/>
            <person name="Nong W."/>
            <person name="Wan A.T."/>
            <person name="Shi M."/>
            <person name="Liu X."/>
            <person name="Cao Q."/>
            <person name="Hui J.H.L."/>
            <person name="Sookrung N."/>
            <person name="Leung T.F."/>
            <person name="Tungtrongchitr A."/>
            <person name="Tsui S.K.W."/>
        </authorList>
    </citation>
    <scope>NUCLEOTIDE SEQUENCE [LARGE SCALE GENOMIC DNA]</scope>
    <source>
        <strain evidence="1">PWHHKU_190912</strain>
    </source>
</reference>
<accession>A0ABQ8TJC3</accession>
<protein>
    <submittedName>
        <fullName evidence="1">Uncharacterized protein</fullName>
    </submittedName>
</protein>
<keyword evidence="2" id="KW-1185">Reference proteome</keyword>
<sequence>MAGLSEGGNEPPGSLKATKLEIFIRGIDQDFEKRWCIRFDADIMALLAEEEMLLELNDSCEQYGMKILNLQAEITDSLRHLPINVNDIGTINPRNIRKQLRVTSYNQCSALLGKLDLSPVEALEIPIAGDAMSIKTLPHVLGFCPQGELLRI</sequence>
<evidence type="ECO:0000313" key="2">
    <source>
        <dbReference type="Proteomes" id="UP001148838"/>
    </source>
</evidence>
<dbReference type="EMBL" id="JAJSOF020000009">
    <property type="protein sequence ID" value="KAJ4445969.1"/>
    <property type="molecule type" value="Genomic_DNA"/>
</dbReference>
<name>A0ABQ8TJC3_PERAM</name>
<dbReference type="Proteomes" id="UP001148838">
    <property type="component" value="Unassembled WGS sequence"/>
</dbReference>
<evidence type="ECO:0000313" key="1">
    <source>
        <dbReference type="EMBL" id="KAJ4445969.1"/>
    </source>
</evidence>
<gene>
    <name evidence="1" type="ORF">ANN_12655</name>
</gene>
<organism evidence="1 2">
    <name type="scientific">Periplaneta americana</name>
    <name type="common">American cockroach</name>
    <name type="synonym">Blatta americana</name>
    <dbReference type="NCBI Taxonomy" id="6978"/>
    <lineage>
        <taxon>Eukaryota</taxon>
        <taxon>Metazoa</taxon>
        <taxon>Ecdysozoa</taxon>
        <taxon>Arthropoda</taxon>
        <taxon>Hexapoda</taxon>
        <taxon>Insecta</taxon>
        <taxon>Pterygota</taxon>
        <taxon>Neoptera</taxon>
        <taxon>Polyneoptera</taxon>
        <taxon>Dictyoptera</taxon>
        <taxon>Blattodea</taxon>
        <taxon>Blattoidea</taxon>
        <taxon>Blattidae</taxon>
        <taxon>Blattinae</taxon>
        <taxon>Periplaneta</taxon>
    </lineage>
</organism>